<gene>
    <name evidence="4" type="ORF">FCC1311_080442</name>
</gene>
<comment type="caution">
    <text evidence="4">The sequence shown here is derived from an EMBL/GenBank/DDBJ whole genome shotgun (WGS) entry which is preliminary data.</text>
</comment>
<organism evidence="4 5">
    <name type="scientific">Hondaea fermentalgiana</name>
    <dbReference type="NCBI Taxonomy" id="2315210"/>
    <lineage>
        <taxon>Eukaryota</taxon>
        <taxon>Sar</taxon>
        <taxon>Stramenopiles</taxon>
        <taxon>Bigyra</taxon>
        <taxon>Labyrinthulomycetes</taxon>
        <taxon>Thraustochytrida</taxon>
        <taxon>Thraustochytriidae</taxon>
        <taxon>Hondaea</taxon>
    </lineage>
</organism>
<reference evidence="4 5" key="1">
    <citation type="submission" date="2017-12" db="EMBL/GenBank/DDBJ databases">
        <title>Sequencing, de novo assembly and annotation of complete genome of a new Thraustochytrid species, strain FCC1311.</title>
        <authorList>
            <person name="Sedici K."/>
            <person name="Godart F."/>
            <person name="Aiese Cigliano R."/>
            <person name="Sanseverino W."/>
            <person name="Barakat M."/>
            <person name="Ortet P."/>
            <person name="Marechal E."/>
            <person name="Cagnac O."/>
            <person name="Amato A."/>
        </authorList>
    </citation>
    <scope>NUCLEOTIDE SEQUENCE [LARGE SCALE GENOMIC DNA]</scope>
</reference>
<dbReference type="OrthoDB" id="415358at2759"/>
<dbReference type="GO" id="GO:0008168">
    <property type="term" value="F:methyltransferase activity"/>
    <property type="evidence" value="ECO:0007669"/>
    <property type="project" value="UniProtKB-KW"/>
</dbReference>
<dbReference type="Proteomes" id="UP000241890">
    <property type="component" value="Unassembled WGS sequence"/>
</dbReference>
<keyword evidence="2" id="KW-0472">Membrane</keyword>
<keyword evidence="4" id="KW-0808">Transferase</keyword>
<dbReference type="PROSITE" id="PS51184">
    <property type="entry name" value="JMJC"/>
    <property type="match status" value="1"/>
</dbReference>
<feature type="compositionally biased region" description="Acidic residues" evidence="1">
    <location>
        <begin position="113"/>
        <end position="133"/>
    </location>
</feature>
<dbReference type="SMART" id="SM00558">
    <property type="entry name" value="JmjC"/>
    <property type="match status" value="1"/>
</dbReference>
<sequence>MGSMDGRKRRGGAGGGGARAPRKAEMLVAGMLLVVFLFVYTMSPSGQTAEEARAAVAKSQAAAAAVGSFDIDTASLPSATSRRAAETSSSSSSSTFSSNQDDMPEVPSKEEYPEQPDEESLADGHNEDEDADSPEVKKMEEESIELIEKQMDPDAERTEESAATQSGAVRVKELGNLLFSDGAEYLAAPVIEAPASAAKQPYSKLWSLQQMHDEFFGALPHRRYIPRLAQRISRQQFHEVFRSTSTPVIIPFHLMRHLGFLTEGWTLSGLRKEFPWEPSPNQKPYLKYHSKAGLTNANLDFGPGLHAIEHDTVLAKASGLRNYPRNMMIGAKYMAMMNISYPPFVPKKRFQVPTMWMGTSTSDTKLHHDCCDNWVSMVQGTKRWFIAPPTEAHKLAPVLCTGKHQSLCWASVKYPNDPNPSARQKAVLDSLQSITIDLNAGEMLYLPAGWWHHIQNLGPTVMVNFWTRGCENVAIALDKDPLRSDRPDFTVCPKVARDTNQFISMV</sequence>
<evidence type="ECO:0000313" key="5">
    <source>
        <dbReference type="Proteomes" id="UP000241890"/>
    </source>
</evidence>
<proteinExistence type="predicted"/>
<feature type="region of interest" description="Disordered" evidence="1">
    <location>
        <begin position="1"/>
        <end position="22"/>
    </location>
</feature>
<dbReference type="Gene3D" id="2.60.120.650">
    <property type="entry name" value="Cupin"/>
    <property type="match status" value="1"/>
</dbReference>
<feature type="region of interest" description="Disordered" evidence="1">
    <location>
        <begin position="77"/>
        <end position="141"/>
    </location>
</feature>
<keyword evidence="5" id="KW-1185">Reference proteome</keyword>
<dbReference type="PANTHER" id="PTHR12461:SF105">
    <property type="entry name" value="HYPOXIA-INDUCIBLE FACTOR 1-ALPHA INHIBITOR"/>
    <property type="match status" value="1"/>
</dbReference>
<dbReference type="EMBL" id="BEYU01000107">
    <property type="protein sequence ID" value="GBG31819.1"/>
    <property type="molecule type" value="Genomic_DNA"/>
</dbReference>
<feature type="compositionally biased region" description="Low complexity" evidence="1">
    <location>
        <begin position="78"/>
        <end position="98"/>
    </location>
</feature>
<evidence type="ECO:0000256" key="2">
    <source>
        <dbReference type="SAM" id="Phobius"/>
    </source>
</evidence>
<dbReference type="SUPFAM" id="SSF51197">
    <property type="entry name" value="Clavaminate synthase-like"/>
    <property type="match status" value="1"/>
</dbReference>
<evidence type="ECO:0000259" key="3">
    <source>
        <dbReference type="PROSITE" id="PS51184"/>
    </source>
</evidence>
<dbReference type="Pfam" id="PF13621">
    <property type="entry name" value="Cupin_8"/>
    <property type="match status" value="1"/>
</dbReference>
<name>A0A2R5GND8_9STRA</name>
<dbReference type="GO" id="GO:0032259">
    <property type="term" value="P:methylation"/>
    <property type="evidence" value="ECO:0007669"/>
    <property type="project" value="UniProtKB-KW"/>
</dbReference>
<protein>
    <submittedName>
        <fullName evidence="4">Bifunctional arginine demethylase and lysyl-hydroxylase JMJD6</fullName>
    </submittedName>
</protein>
<feature type="transmembrane region" description="Helical" evidence="2">
    <location>
        <begin position="26"/>
        <end position="43"/>
    </location>
</feature>
<dbReference type="InParanoid" id="A0A2R5GND8"/>
<dbReference type="AlphaFoldDB" id="A0A2R5GND8"/>
<accession>A0A2R5GND8</accession>
<feature type="domain" description="JmjC" evidence="3">
    <location>
        <begin position="331"/>
        <end position="482"/>
    </location>
</feature>
<dbReference type="InterPro" id="IPR003347">
    <property type="entry name" value="JmjC_dom"/>
</dbReference>
<keyword evidence="2" id="KW-0812">Transmembrane</keyword>
<keyword evidence="2" id="KW-1133">Transmembrane helix</keyword>
<evidence type="ECO:0000313" key="4">
    <source>
        <dbReference type="EMBL" id="GBG31819.1"/>
    </source>
</evidence>
<keyword evidence="4" id="KW-0489">Methyltransferase</keyword>
<dbReference type="PANTHER" id="PTHR12461">
    <property type="entry name" value="HYPOXIA-INDUCIBLE FACTOR 1 ALPHA INHIBITOR-RELATED"/>
    <property type="match status" value="1"/>
</dbReference>
<dbReference type="InterPro" id="IPR041667">
    <property type="entry name" value="Cupin_8"/>
</dbReference>
<evidence type="ECO:0000256" key="1">
    <source>
        <dbReference type="SAM" id="MobiDB-lite"/>
    </source>
</evidence>